<comment type="caution">
    <text evidence="3">The sequence shown here is derived from an EMBL/GenBank/DDBJ whole genome shotgun (WGS) entry which is preliminary data.</text>
</comment>
<evidence type="ECO:0000313" key="3">
    <source>
        <dbReference type="EMBL" id="KAA3675586.1"/>
    </source>
</evidence>
<keyword evidence="2" id="KW-0472">Membrane</keyword>
<protein>
    <submittedName>
        <fullName evidence="3">Uncharacterized protein</fullName>
    </submittedName>
</protein>
<evidence type="ECO:0000256" key="2">
    <source>
        <dbReference type="SAM" id="Phobius"/>
    </source>
</evidence>
<keyword evidence="2" id="KW-1133">Transmembrane helix</keyword>
<dbReference type="EMBL" id="QNGE01002439">
    <property type="protein sequence ID" value="KAA3675586.1"/>
    <property type="molecule type" value="Genomic_DNA"/>
</dbReference>
<gene>
    <name evidence="3" type="ORF">DEA37_0001382</name>
</gene>
<proteinExistence type="predicted"/>
<dbReference type="AlphaFoldDB" id="A0A5J4NJ24"/>
<reference evidence="3 4" key="1">
    <citation type="journal article" date="2019" name="Gigascience">
        <title>Whole-genome sequence of the oriental lung fluke Paragonimus westermani.</title>
        <authorList>
            <person name="Oey H."/>
            <person name="Zakrzewski M."/>
            <person name="Narain K."/>
            <person name="Devi K.R."/>
            <person name="Agatsuma T."/>
            <person name="Nawaratna S."/>
            <person name="Gobert G.N."/>
            <person name="Jones M.K."/>
            <person name="Ragan M.A."/>
            <person name="McManus D.P."/>
            <person name="Krause L."/>
        </authorList>
    </citation>
    <scope>NUCLEOTIDE SEQUENCE [LARGE SCALE GENOMIC DNA]</scope>
    <source>
        <strain evidence="3 4">IND2009</strain>
    </source>
</reference>
<sequence length="210" mass="23800">MTLFNVSVCLPCQHLSVTAVPHLKMNRTANFLRNASFVVQFDIYCTGSQNAVVMDSGSDWQLVEFDYYPNVNFPSVLSDPNRAPSSTAESQPSSRSSAEQRSLGRTDAFCTTFSDPMPATTFQFANLPCTSNVTLQPNVFHSTRDMRECMLRRHKTELMERARCNFIQRRFVNNDLHWIISIPACLIGSVFISTTFLSKLTNLQRSFSFL</sequence>
<evidence type="ECO:0000313" key="4">
    <source>
        <dbReference type="Proteomes" id="UP000324629"/>
    </source>
</evidence>
<dbReference type="Proteomes" id="UP000324629">
    <property type="component" value="Unassembled WGS sequence"/>
</dbReference>
<evidence type="ECO:0000256" key="1">
    <source>
        <dbReference type="SAM" id="MobiDB-lite"/>
    </source>
</evidence>
<name>A0A5J4NJ24_9TREM</name>
<feature type="region of interest" description="Disordered" evidence="1">
    <location>
        <begin position="78"/>
        <end position="103"/>
    </location>
</feature>
<accession>A0A5J4NJ24</accession>
<keyword evidence="2" id="KW-0812">Transmembrane</keyword>
<keyword evidence="4" id="KW-1185">Reference proteome</keyword>
<organism evidence="3 4">
    <name type="scientific">Paragonimus westermani</name>
    <dbReference type="NCBI Taxonomy" id="34504"/>
    <lineage>
        <taxon>Eukaryota</taxon>
        <taxon>Metazoa</taxon>
        <taxon>Spiralia</taxon>
        <taxon>Lophotrochozoa</taxon>
        <taxon>Platyhelminthes</taxon>
        <taxon>Trematoda</taxon>
        <taxon>Digenea</taxon>
        <taxon>Plagiorchiida</taxon>
        <taxon>Troglotremata</taxon>
        <taxon>Troglotrematidae</taxon>
        <taxon>Paragonimus</taxon>
    </lineage>
</organism>
<feature type="transmembrane region" description="Helical" evidence="2">
    <location>
        <begin position="176"/>
        <end position="197"/>
    </location>
</feature>
<feature type="compositionally biased region" description="Polar residues" evidence="1">
    <location>
        <begin position="83"/>
        <end position="100"/>
    </location>
</feature>